<evidence type="ECO:0000313" key="2">
    <source>
        <dbReference type="Proteomes" id="UP001164539"/>
    </source>
</evidence>
<gene>
    <name evidence="1" type="ORF">OWV82_006461</name>
</gene>
<comment type="caution">
    <text evidence="1">The sequence shown here is derived from an EMBL/GenBank/DDBJ whole genome shotgun (WGS) entry which is preliminary data.</text>
</comment>
<protein>
    <submittedName>
        <fullName evidence="1">Xyloglucan galactosyltransferase KATAMARI1</fullName>
    </submittedName>
</protein>
<dbReference type="Proteomes" id="UP001164539">
    <property type="component" value="Chromosome 3"/>
</dbReference>
<proteinExistence type="predicted"/>
<name>A0ACC1YIJ9_MELAZ</name>
<sequence length="574" mass="66012">MEKLLNENNHHQRITKMEKLLTGNAHQQKITRIEKMLTGNCHHRIWFAISFSFLSCLLLLSIDYSSLVGGKQDIFDSISFRKYFKYRNFSSSSPASSDHQETKSTSSDNVCITDQFDDKDGRGKDSNNNNITSTLKKERQPTAAPLDSCAGKYIYIHDLPSRFNDDLVTDCKLLMKWSDMCPSVENLGMGPQIRDPRGVLLNSSWFSTNQFMLELIFRKRMNQYDCLTNDSSKASAIYVPFYAGLEIGRHLWGYNVTVRDSAAIDLLRWLVSKPEWKRMWGRDHFLVAGRIAWDFNRPSDNDVDWGSIFMLLPESLNMTMLAIESSCRSNEYAIPYPTYFHPSSQIEVLEWQNRMRTRERKYLFSFAGGPRPNMGGTVRGEIFRQCLESSKICKLFDCSNGNCDDPVEVIKIFQDSVFCLQPPGDSYTRRSTFDSILAGCIPVFFHPGSAYAQYVWHFPKNYTKYSIFINMEGEKRGKVIINETLLGVTKDDLFALREEVIKLIPNVVYADPRFNSSKSIEDAFNVTMKGVLERTEKIRKALKEGKDPNTTVFADKNIYGVKGACKWDKFYENL</sequence>
<evidence type="ECO:0000313" key="1">
    <source>
        <dbReference type="EMBL" id="KAJ4723047.1"/>
    </source>
</evidence>
<organism evidence="1 2">
    <name type="scientific">Melia azedarach</name>
    <name type="common">Chinaberry tree</name>
    <dbReference type="NCBI Taxonomy" id="155640"/>
    <lineage>
        <taxon>Eukaryota</taxon>
        <taxon>Viridiplantae</taxon>
        <taxon>Streptophyta</taxon>
        <taxon>Embryophyta</taxon>
        <taxon>Tracheophyta</taxon>
        <taxon>Spermatophyta</taxon>
        <taxon>Magnoliopsida</taxon>
        <taxon>eudicotyledons</taxon>
        <taxon>Gunneridae</taxon>
        <taxon>Pentapetalae</taxon>
        <taxon>rosids</taxon>
        <taxon>malvids</taxon>
        <taxon>Sapindales</taxon>
        <taxon>Meliaceae</taxon>
        <taxon>Melia</taxon>
    </lineage>
</organism>
<keyword evidence="1" id="KW-0328">Glycosyltransferase</keyword>
<accession>A0ACC1YIJ9</accession>
<reference evidence="1 2" key="1">
    <citation type="journal article" date="2023" name="Science">
        <title>Complex scaffold remodeling in plant triterpene biosynthesis.</title>
        <authorList>
            <person name="De La Pena R."/>
            <person name="Hodgson H."/>
            <person name="Liu J.C."/>
            <person name="Stephenson M.J."/>
            <person name="Martin A.C."/>
            <person name="Owen C."/>
            <person name="Harkess A."/>
            <person name="Leebens-Mack J."/>
            <person name="Jimenez L.E."/>
            <person name="Osbourn A."/>
            <person name="Sattely E.S."/>
        </authorList>
    </citation>
    <scope>NUCLEOTIDE SEQUENCE [LARGE SCALE GENOMIC DNA]</scope>
    <source>
        <strain evidence="2">cv. JPN11</strain>
        <tissue evidence="1">Leaf</tissue>
    </source>
</reference>
<keyword evidence="2" id="KW-1185">Reference proteome</keyword>
<keyword evidence="1" id="KW-0808">Transferase</keyword>
<dbReference type="EMBL" id="CM051396">
    <property type="protein sequence ID" value="KAJ4723047.1"/>
    <property type="molecule type" value="Genomic_DNA"/>
</dbReference>